<evidence type="ECO:0000256" key="8">
    <source>
        <dbReference type="ARBA" id="ARBA00022692"/>
    </source>
</evidence>
<keyword evidence="12" id="KW-0472">Membrane</keyword>
<dbReference type="Proteomes" id="UP000694392">
    <property type="component" value="Unplaced"/>
</dbReference>
<evidence type="ECO:0000256" key="6">
    <source>
        <dbReference type="ARBA" id="ARBA00009027"/>
    </source>
</evidence>
<accession>A0A8D0HTE1</accession>
<reference evidence="16" key="1">
    <citation type="submission" date="2025-08" db="UniProtKB">
        <authorList>
            <consortium name="Ensembl"/>
        </authorList>
    </citation>
    <scope>IDENTIFICATION</scope>
</reference>
<name>A0A8D0HTE1_SPHPU</name>
<dbReference type="GO" id="GO:0071360">
    <property type="term" value="P:cellular response to exogenous dsRNA"/>
    <property type="evidence" value="ECO:0007669"/>
    <property type="project" value="Ensembl"/>
</dbReference>
<feature type="domain" description="STING ligand-binding" evidence="14">
    <location>
        <begin position="168"/>
        <end position="350"/>
    </location>
</feature>
<comment type="similarity">
    <text evidence="6">Belongs to the STING family.</text>
</comment>
<organism evidence="16 17">
    <name type="scientific">Sphenodon punctatus</name>
    <name type="common">Tuatara</name>
    <name type="synonym">Hatteria punctata</name>
    <dbReference type="NCBI Taxonomy" id="8508"/>
    <lineage>
        <taxon>Eukaryota</taxon>
        <taxon>Metazoa</taxon>
        <taxon>Chordata</taxon>
        <taxon>Craniata</taxon>
        <taxon>Vertebrata</taxon>
        <taxon>Euteleostomi</taxon>
        <taxon>Lepidosauria</taxon>
        <taxon>Sphenodontia</taxon>
        <taxon>Sphenodontidae</taxon>
        <taxon>Sphenodon</taxon>
    </lineage>
</organism>
<dbReference type="GO" id="GO:0005741">
    <property type="term" value="C:mitochondrial outer membrane"/>
    <property type="evidence" value="ECO:0007669"/>
    <property type="project" value="Ensembl"/>
</dbReference>
<gene>
    <name evidence="16" type="primary">STING1</name>
</gene>
<dbReference type="GO" id="GO:0070972">
    <property type="term" value="P:protein localization to endoplasmic reticulum"/>
    <property type="evidence" value="ECO:0007669"/>
    <property type="project" value="Ensembl"/>
</dbReference>
<dbReference type="GO" id="GO:0005829">
    <property type="term" value="C:cytosol"/>
    <property type="evidence" value="ECO:0007669"/>
    <property type="project" value="Ensembl"/>
</dbReference>
<keyword evidence="17" id="KW-1185">Reference proteome</keyword>
<dbReference type="Ensembl" id="ENSSPUT00000026760.1">
    <property type="protein sequence ID" value="ENSSPUP00000025073.1"/>
    <property type="gene ID" value="ENSSPUG00000019212.1"/>
</dbReference>
<keyword evidence="11" id="KW-1133">Transmembrane helix</keyword>
<dbReference type="GO" id="GO:0015252">
    <property type="term" value="F:proton channel activity"/>
    <property type="evidence" value="ECO:0007669"/>
    <property type="project" value="Ensembl"/>
</dbReference>
<keyword evidence="10" id="KW-0256">Endoplasmic reticulum</keyword>
<evidence type="ECO:0000256" key="10">
    <source>
        <dbReference type="ARBA" id="ARBA00022824"/>
    </source>
</evidence>
<dbReference type="PANTHER" id="PTHR34339">
    <property type="entry name" value="STIMULATOR OF INTERFERON GENES PROTEIN"/>
    <property type="match status" value="1"/>
</dbReference>
<evidence type="ECO:0000256" key="7">
    <source>
        <dbReference type="ARBA" id="ARBA00018708"/>
    </source>
</evidence>
<dbReference type="CDD" id="cd22658">
    <property type="entry name" value="STING_C_metazoan-like"/>
    <property type="match status" value="1"/>
</dbReference>
<dbReference type="GO" id="GO:0005654">
    <property type="term" value="C:nucleoplasm"/>
    <property type="evidence" value="ECO:0007669"/>
    <property type="project" value="Ensembl"/>
</dbReference>
<dbReference type="GO" id="GO:0035438">
    <property type="term" value="F:cyclic-di-GMP binding"/>
    <property type="evidence" value="ECO:0007669"/>
    <property type="project" value="Ensembl"/>
</dbReference>
<protein>
    <recommendedName>
        <fullName evidence="7">Stimulator of interferon genes protein</fullName>
    </recommendedName>
</protein>
<dbReference type="GO" id="GO:0060340">
    <property type="term" value="P:positive regulation of type I interferon-mediated signaling pathway"/>
    <property type="evidence" value="ECO:0007669"/>
    <property type="project" value="Ensembl"/>
</dbReference>
<dbReference type="GO" id="GO:0045944">
    <property type="term" value="P:positive regulation of transcription by RNA polymerase II"/>
    <property type="evidence" value="ECO:0007669"/>
    <property type="project" value="Ensembl"/>
</dbReference>
<evidence type="ECO:0000256" key="3">
    <source>
        <dbReference type="ARBA" id="ARBA00004542"/>
    </source>
</evidence>
<dbReference type="GO" id="GO:0140896">
    <property type="term" value="P:cGAS/STING signaling pathway"/>
    <property type="evidence" value="ECO:0007669"/>
    <property type="project" value="Ensembl"/>
</dbReference>
<dbReference type="InterPro" id="IPR055432">
    <property type="entry name" value="STING_LBD"/>
</dbReference>
<dbReference type="GO" id="GO:0061629">
    <property type="term" value="F:RNA polymerase II-specific DNA-binding transcription factor binding"/>
    <property type="evidence" value="ECO:0007669"/>
    <property type="project" value="Ensembl"/>
</dbReference>
<dbReference type="InterPro" id="IPR038623">
    <property type="entry name" value="STING_C_sf"/>
</dbReference>
<dbReference type="GO" id="GO:0031625">
    <property type="term" value="F:ubiquitin protein ligase binding"/>
    <property type="evidence" value="ECO:0007669"/>
    <property type="project" value="Ensembl"/>
</dbReference>
<dbReference type="GO" id="GO:0042803">
    <property type="term" value="F:protein homodimerization activity"/>
    <property type="evidence" value="ECO:0007669"/>
    <property type="project" value="Ensembl"/>
</dbReference>
<keyword evidence="8" id="KW-0812">Transmembrane</keyword>
<dbReference type="GO" id="GO:0033116">
    <property type="term" value="C:endoplasmic reticulum-Golgi intermediate compartment membrane"/>
    <property type="evidence" value="ECO:0007669"/>
    <property type="project" value="UniProtKB-SubCell"/>
</dbReference>
<dbReference type="GO" id="GO:0050727">
    <property type="term" value="P:regulation of inflammatory response"/>
    <property type="evidence" value="ECO:0007669"/>
    <property type="project" value="Ensembl"/>
</dbReference>
<dbReference type="GO" id="GO:0005789">
    <property type="term" value="C:endoplasmic reticulum membrane"/>
    <property type="evidence" value="ECO:0007669"/>
    <property type="project" value="UniProtKB-SubCell"/>
</dbReference>
<dbReference type="GO" id="GO:0061507">
    <property type="term" value="F:2',3'-cyclic GMP-AMP binding"/>
    <property type="evidence" value="ECO:0007669"/>
    <property type="project" value="Ensembl"/>
</dbReference>
<dbReference type="GO" id="GO:0016239">
    <property type="term" value="P:positive regulation of macroautophagy"/>
    <property type="evidence" value="ECO:0007669"/>
    <property type="project" value="Ensembl"/>
</dbReference>
<dbReference type="GO" id="GO:0035458">
    <property type="term" value="P:cellular response to interferon-beta"/>
    <property type="evidence" value="ECO:0007669"/>
    <property type="project" value="Ensembl"/>
</dbReference>
<dbReference type="GO" id="GO:0000421">
    <property type="term" value="C:autophagosome membrane"/>
    <property type="evidence" value="ECO:0007669"/>
    <property type="project" value="UniProtKB-SubCell"/>
</dbReference>
<dbReference type="GO" id="GO:0003713">
    <property type="term" value="F:transcription coactivator activity"/>
    <property type="evidence" value="ECO:0007669"/>
    <property type="project" value="Ensembl"/>
</dbReference>
<dbReference type="GO" id="GO:0032728">
    <property type="term" value="P:positive regulation of interferon-beta production"/>
    <property type="evidence" value="ECO:0007669"/>
    <property type="project" value="Ensembl"/>
</dbReference>
<dbReference type="GO" id="GO:0051259">
    <property type="term" value="P:protein complex oligomerization"/>
    <property type="evidence" value="ECO:0007669"/>
    <property type="project" value="Ensembl"/>
</dbReference>
<evidence type="ECO:0000256" key="11">
    <source>
        <dbReference type="ARBA" id="ARBA00022989"/>
    </source>
</evidence>
<evidence type="ECO:0000256" key="12">
    <source>
        <dbReference type="ARBA" id="ARBA00023136"/>
    </source>
</evidence>
<dbReference type="GO" id="GO:0000045">
    <property type="term" value="P:autophagosome assembly"/>
    <property type="evidence" value="ECO:0007669"/>
    <property type="project" value="Ensembl"/>
</dbReference>
<dbReference type="AlphaFoldDB" id="A0A8D0HTE1"/>
<dbReference type="GO" id="GO:0061709">
    <property type="term" value="P:reticulophagy"/>
    <property type="evidence" value="ECO:0007669"/>
    <property type="project" value="Ensembl"/>
</dbReference>
<dbReference type="GO" id="GO:0035591">
    <property type="term" value="F:signaling adaptor activity"/>
    <property type="evidence" value="ECO:0007669"/>
    <property type="project" value="Ensembl"/>
</dbReference>
<evidence type="ECO:0000259" key="15">
    <source>
        <dbReference type="Pfam" id="PF23417"/>
    </source>
</evidence>
<dbReference type="GO" id="GO:0141111">
    <property type="term" value="P:positive regulation of cGAS/STING signaling pathway"/>
    <property type="evidence" value="ECO:0007669"/>
    <property type="project" value="Ensembl"/>
</dbReference>
<feature type="domain" description="STING transmembrane" evidence="15">
    <location>
        <begin position="63"/>
        <end position="165"/>
    </location>
</feature>
<dbReference type="GeneTree" id="ENSGT00390000008582"/>
<dbReference type="GO" id="GO:0120283">
    <property type="term" value="F:protein serine/threonine kinase binding"/>
    <property type="evidence" value="ECO:0007669"/>
    <property type="project" value="Ensembl"/>
</dbReference>
<dbReference type="Pfam" id="PF15009">
    <property type="entry name" value="STING_LBD"/>
    <property type="match status" value="1"/>
</dbReference>
<dbReference type="InterPro" id="IPR047191">
    <property type="entry name" value="STING_C_chordates"/>
</dbReference>
<dbReference type="GO" id="GO:0000139">
    <property type="term" value="C:Golgi membrane"/>
    <property type="evidence" value="ECO:0007669"/>
    <property type="project" value="UniProtKB-SubCell"/>
</dbReference>
<evidence type="ECO:0000313" key="16">
    <source>
        <dbReference type="Ensembl" id="ENSSPUP00000025073.1"/>
    </source>
</evidence>
<dbReference type="GO" id="GO:0036064">
    <property type="term" value="C:ciliary basal body"/>
    <property type="evidence" value="ECO:0007669"/>
    <property type="project" value="Ensembl"/>
</dbReference>
<dbReference type="GO" id="GO:0002230">
    <property type="term" value="P:positive regulation of defense response to virus by host"/>
    <property type="evidence" value="ECO:0007669"/>
    <property type="project" value="Ensembl"/>
</dbReference>
<dbReference type="FunFam" id="1.20.5.5200:FF:000001">
    <property type="entry name" value="Stimulator of interferon genes protein"/>
    <property type="match status" value="1"/>
</dbReference>
<dbReference type="GO" id="GO:1990231">
    <property type="term" value="C:STING complex"/>
    <property type="evidence" value="ECO:0007669"/>
    <property type="project" value="Ensembl"/>
</dbReference>
<dbReference type="PANTHER" id="PTHR34339:SF1">
    <property type="entry name" value="STIMULATOR OF INTERFERON GENES PROTEIN"/>
    <property type="match status" value="1"/>
</dbReference>
<reference evidence="16" key="2">
    <citation type="submission" date="2025-09" db="UniProtKB">
        <authorList>
            <consortium name="Ensembl"/>
        </authorList>
    </citation>
    <scope>IDENTIFICATION</scope>
</reference>
<dbReference type="GO" id="GO:0032527">
    <property type="term" value="P:protein exit from endoplasmic reticulum"/>
    <property type="evidence" value="ECO:0007669"/>
    <property type="project" value="Ensembl"/>
</dbReference>
<evidence type="ECO:0000256" key="9">
    <source>
        <dbReference type="ARBA" id="ARBA00022741"/>
    </source>
</evidence>
<comment type="catalytic activity">
    <reaction evidence="13">
        <text>H(+)(in) = H(+)(out)</text>
        <dbReference type="Rhea" id="RHEA:34979"/>
        <dbReference type="ChEBI" id="CHEBI:15378"/>
    </reaction>
</comment>
<dbReference type="OMA" id="QYGQAGF"/>
<dbReference type="GO" id="GO:0005768">
    <property type="term" value="C:endosome"/>
    <property type="evidence" value="ECO:0007669"/>
    <property type="project" value="Ensembl"/>
</dbReference>
<evidence type="ECO:0000256" key="1">
    <source>
        <dbReference type="ARBA" id="ARBA00004457"/>
    </source>
</evidence>
<comment type="subcellular location">
    <subcellularLocation>
        <location evidence="4">Cytoplasm</location>
        <location evidence="4">Perinuclear region</location>
    </subcellularLocation>
    <subcellularLocation>
        <location evidence="3">Cytoplasmic vesicle</location>
        <location evidence="3">Autophagosome membrane</location>
        <topology evidence="3">Multi-pass membrane protein</topology>
    </subcellularLocation>
    <subcellularLocation>
        <location evidence="2">Endoplasmic reticulum membrane</location>
        <topology evidence="2">Multi-pass membrane protein</topology>
    </subcellularLocation>
    <subcellularLocation>
        <location evidence="1">Endoplasmic reticulum-Golgi intermediate compartment membrane</location>
        <topology evidence="1">Multi-pass membrane protein</topology>
    </subcellularLocation>
    <subcellularLocation>
        <location evidence="5">Golgi apparatus membrane</location>
        <topology evidence="5">Multi-pass membrane protein</topology>
    </subcellularLocation>
</comment>
<evidence type="ECO:0000256" key="4">
    <source>
        <dbReference type="ARBA" id="ARBA00004556"/>
    </source>
</evidence>
<dbReference type="Pfam" id="PF23417">
    <property type="entry name" value="STING_TM"/>
    <property type="match status" value="1"/>
</dbReference>
<dbReference type="InterPro" id="IPR055434">
    <property type="entry name" value="STING_TM"/>
</dbReference>
<evidence type="ECO:0000313" key="17">
    <source>
        <dbReference type="Proteomes" id="UP000694392"/>
    </source>
</evidence>
<dbReference type="GO" id="GO:0005777">
    <property type="term" value="C:peroxisome"/>
    <property type="evidence" value="ECO:0007669"/>
    <property type="project" value="Ensembl"/>
</dbReference>
<keyword evidence="9" id="KW-0547">Nucleotide-binding</keyword>
<dbReference type="FunFam" id="3.40.50.12100:FF:000001">
    <property type="entry name" value="Stimulator of interferon genes protein"/>
    <property type="match status" value="1"/>
</dbReference>
<dbReference type="GO" id="GO:0048471">
    <property type="term" value="C:perinuclear region of cytoplasm"/>
    <property type="evidence" value="ECO:0007669"/>
    <property type="project" value="UniProtKB-SubCell"/>
</dbReference>
<evidence type="ECO:0000259" key="14">
    <source>
        <dbReference type="Pfam" id="PF15009"/>
    </source>
</evidence>
<dbReference type="Gene3D" id="1.20.5.5200">
    <property type="match status" value="1"/>
</dbReference>
<dbReference type="GO" id="GO:0140374">
    <property type="term" value="P:antiviral innate immune response"/>
    <property type="evidence" value="ECO:0007669"/>
    <property type="project" value="Ensembl"/>
</dbReference>
<evidence type="ECO:0000256" key="2">
    <source>
        <dbReference type="ARBA" id="ARBA00004477"/>
    </source>
</evidence>
<dbReference type="Gene3D" id="3.40.50.12100">
    <property type="entry name" value="Stimulator of interferon genes protein"/>
    <property type="match status" value="1"/>
</dbReference>
<evidence type="ECO:0000256" key="5">
    <source>
        <dbReference type="ARBA" id="ARBA00004653"/>
    </source>
</evidence>
<sequence length="392" mass="44955">MFGFVHFLQMSHEVGTLNGPTHSIIPKPRGKRTQYAIGILVVFFFVDLYLNGQSLYDTAVKLTFYFTALEVGALLKGVCNFAEEINHVTARHHGSYWQALNACVDLRRHLFLLLVCGAAYVTVLGKDEPLLAVNLRFMCICQLLSMAFKLHHPPAVEISEITETNHLNVAHGLAWSYYIGYLKIVLPYLKDRIGGFNRAHNNLLKCKETWKLHILLPLSCEIHSDLGEADSNIRSGMDLPELSLDRGGTKRRSYKHTVYEILDEDKKNYCIVEYATPLLSLHAMSQDENAAFSRQDRLEQAKLFYRTLEGILQRATDCAGCYRLIVYEEPRDDNKHFLSKEILQHMQQQHKEEYTLCEREQDDAQRSTCLSTEPHILVSDSELPLPLRSDFY</sequence>
<dbReference type="InterPro" id="IPR029158">
    <property type="entry name" value="STING"/>
</dbReference>
<proteinExistence type="inferred from homology"/>
<evidence type="ECO:0000256" key="13">
    <source>
        <dbReference type="ARBA" id="ARBA00024169"/>
    </source>
</evidence>